<dbReference type="EMBL" id="QBIY01013477">
    <property type="protein sequence ID" value="RXN03612.1"/>
    <property type="molecule type" value="Genomic_DNA"/>
</dbReference>
<dbReference type="InterPro" id="IPR013083">
    <property type="entry name" value="Znf_RING/FYVE/PHD"/>
</dbReference>
<dbReference type="InterPro" id="IPR001607">
    <property type="entry name" value="Znf_UBP"/>
</dbReference>
<accession>A0A498M0E4</accession>
<proteinExistence type="predicted"/>
<evidence type="ECO:0000313" key="6">
    <source>
        <dbReference type="EMBL" id="RXN13082.1"/>
    </source>
</evidence>
<evidence type="ECO:0000313" key="5">
    <source>
        <dbReference type="EMBL" id="RXN03612.1"/>
    </source>
</evidence>
<gene>
    <name evidence="5" type="ORF">ROHU_013316</name>
    <name evidence="6" type="ORF">ROHU_029186</name>
</gene>
<keyword evidence="2" id="KW-0862">Zinc</keyword>
<keyword evidence="2" id="KW-0863">Zinc-finger</keyword>
<protein>
    <submittedName>
        <fullName evidence="6">Ubiquitin carboxyl-terminal hydrolase 16 isoform X1</fullName>
    </submittedName>
</protein>
<sequence>MWMCLKFGQRGYGRSENQHAIKHYEMSQSEPHCLVLSLDDWSSDVTSVMMKFSIQGRGKKKQVLTDPGKKNSNRKKKKEESLVINPAEQMLYEEKEIKEKQNGSSKHDDSPKRQKAVAAGSSGVCIRGLNNLGNTCFFNAVM</sequence>
<feature type="compositionally biased region" description="Basic and acidic residues" evidence="3">
    <location>
        <begin position="92"/>
        <end position="112"/>
    </location>
</feature>
<name>A0A498M0E4_LABRO</name>
<keyword evidence="2" id="KW-0479">Metal-binding</keyword>
<dbReference type="Gene3D" id="3.30.40.10">
    <property type="entry name" value="Zinc/RING finger domain, C3HC4 (zinc finger)"/>
    <property type="match status" value="1"/>
</dbReference>
<dbReference type="EMBL" id="QBIY01013003">
    <property type="protein sequence ID" value="RXN13082.1"/>
    <property type="molecule type" value="Genomic_DNA"/>
</dbReference>
<dbReference type="STRING" id="84645.A0A498M0E4"/>
<feature type="domain" description="UBP-type" evidence="4">
    <location>
        <begin position="1"/>
        <end position="84"/>
    </location>
</feature>
<dbReference type="PROSITE" id="PS50271">
    <property type="entry name" value="ZF_UBP"/>
    <property type="match status" value="1"/>
</dbReference>
<evidence type="ECO:0000256" key="3">
    <source>
        <dbReference type="SAM" id="MobiDB-lite"/>
    </source>
</evidence>
<evidence type="ECO:0000256" key="1">
    <source>
        <dbReference type="ARBA" id="ARBA00022786"/>
    </source>
</evidence>
<evidence type="ECO:0000259" key="4">
    <source>
        <dbReference type="PROSITE" id="PS50271"/>
    </source>
</evidence>
<evidence type="ECO:0000256" key="2">
    <source>
        <dbReference type="PROSITE-ProRule" id="PRU00502"/>
    </source>
</evidence>
<dbReference type="Proteomes" id="UP000290572">
    <property type="component" value="Unassembled WGS sequence"/>
</dbReference>
<dbReference type="GO" id="GO:0016787">
    <property type="term" value="F:hydrolase activity"/>
    <property type="evidence" value="ECO:0007669"/>
    <property type="project" value="UniProtKB-KW"/>
</dbReference>
<feature type="region of interest" description="Disordered" evidence="3">
    <location>
        <begin position="58"/>
        <end position="117"/>
    </location>
</feature>
<evidence type="ECO:0000313" key="7">
    <source>
        <dbReference type="Proteomes" id="UP000290572"/>
    </source>
</evidence>
<keyword evidence="6" id="KW-0378">Hydrolase</keyword>
<reference evidence="6 7" key="1">
    <citation type="submission" date="2018-03" db="EMBL/GenBank/DDBJ databases">
        <title>Draft genome sequence of Rohu Carp (Labeo rohita).</title>
        <authorList>
            <person name="Das P."/>
            <person name="Kushwaha B."/>
            <person name="Joshi C.G."/>
            <person name="Kumar D."/>
            <person name="Nagpure N.S."/>
            <person name="Sahoo L."/>
            <person name="Das S.P."/>
            <person name="Bit A."/>
            <person name="Patnaik S."/>
            <person name="Meher P.K."/>
            <person name="Jayasankar P."/>
            <person name="Koringa P.G."/>
            <person name="Patel N.V."/>
            <person name="Hinsu A.T."/>
            <person name="Kumar R."/>
            <person name="Pandey M."/>
            <person name="Agarwal S."/>
            <person name="Srivastava S."/>
            <person name="Singh M."/>
            <person name="Iquebal M.A."/>
            <person name="Jaiswal S."/>
            <person name="Angadi U.B."/>
            <person name="Kumar N."/>
            <person name="Raza M."/>
            <person name="Shah T.M."/>
            <person name="Rai A."/>
            <person name="Jena J.K."/>
        </authorList>
    </citation>
    <scope>NUCLEOTIDE SEQUENCE [LARGE SCALE GENOMIC DNA]</scope>
    <source>
        <strain evidence="6">DASCIFA01</strain>
        <tissue evidence="6">Testis</tissue>
    </source>
</reference>
<dbReference type="Pfam" id="PF02148">
    <property type="entry name" value="zf-UBP"/>
    <property type="match status" value="1"/>
</dbReference>
<organism evidence="6 7">
    <name type="scientific">Labeo rohita</name>
    <name type="common">Indian major carp</name>
    <name type="synonym">Cyprinus rohita</name>
    <dbReference type="NCBI Taxonomy" id="84645"/>
    <lineage>
        <taxon>Eukaryota</taxon>
        <taxon>Metazoa</taxon>
        <taxon>Chordata</taxon>
        <taxon>Craniata</taxon>
        <taxon>Vertebrata</taxon>
        <taxon>Euteleostomi</taxon>
        <taxon>Actinopterygii</taxon>
        <taxon>Neopterygii</taxon>
        <taxon>Teleostei</taxon>
        <taxon>Ostariophysi</taxon>
        <taxon>Cypriniformes</taxon>
        <taxon>Cyprinidae</taxon>
        <taxon>Labeoninae</taxon>
        <taxon>Labeonini</taxon>
        <taxon>Labeo</taxon>
    </lineage>
</organism>
<dbReference type="SUPFAM" id="SSF57850">
    <property type="entry name" value="RING/U-box"/>
    <property type="match status" value="1"/>
</dbReference>
<keyword evidence="1" id="KW-0833">Ubl conjugation pathway</keyword>
<dbReference type="AlphaFoldDB" id="A0A498M0E4"/>
<keyword evidence="7" id="KW-1185">Reference proteome</keyword>
<comment type="caution">
    <text evidence="6">The sequence shown here is derived from an EMBL/GenBank/DDBJ whole genome shotgun (WGS) entry which is preliminary data.</text>
</comment>
<dbReference type="GO" id="GO:0008270">
    <property type="term" value="F:zinc ion binding"/>
    <property type="evidence" value="ECO:0007669"/>
    <property type="project" value="UniProtKB-KW"/>
</dbReference>